<dbReference type="PROSITE" id="PS50887">
    <property type="entry name" value="GGDEF"/>
    <property type="match status" value="1"/>
</dbReference>
<comment type="caution">
    <text evidence="4">The sequence shown here is derived from an EMBL/GenBank/DDBJ whole genome shotgun (WGS) entry which is preliminary data.</text>
</comment>
<evidence type="ECO:0000313" key="4">
    <source>
        <dbReference type="EMBL" id="MET3612161.1"/>
    </source>
</evidence>
<keyword evidence="5" id="KW-1185">Reference proteome</keyword>
<dbReference type="EMBL" id="JBEPMB010000001">
    <property type="protein sequence ID" value="MET3612161.1"/>
    <property type="molecule type" value="Genomic_DNA"/>
</dbReference>
<dbReference type="PANTHER" id="PTHR45138">
    <property type="entry name" value="REGULATORY COMPONENTS OF SENSORY TRANSDUCTION SYSTEM"/>
    <property type="match status" value="1"/>
</dbReference>
<dbReference type="SUPFAM" id="SSF55781">
    <property type="entry name" value="GAF domain-like"/>
    <property type="match status" value="1"/>
</dbReference>
<dbReference type="RefSeq" id="WP_354554744.1">
    <property type="nucleotide sequence ID" value="NZ_JBEPMB010000001.1"/>
</dbReference>
<feature type="domain" description="GGDEF" evidence="3">
    <location>
        <begin position="177"/>
        <end position="308"/>
    </location>
</feature>
<dbReference type="EC" id="2.7.7.65" evidence="1"/>
<sequence>MLKAFQTERNRDEAFDRITALVKDIFNVDIAAVSLIDGGRQLFRSIQGLDLKEIPLEASFCRSTWCEQTPVVMQDTKDHDEFADHDLVTKMGLRFYAGVVLRTSEGLPIGTICAIDHAPRIFTERELRVLENLALIASSEFELREFAHRDALTGAYTRRHFMQESARLYEIAARKSLQVSVIMLDVDHFKSVNDQFGHASGDEVLRSLAAACRANLRDYDVVGRIGGEEFAIALEGSPQQAARTAERLRRAISRLQFTFDDAPMHVTASFGVASLQKGERDVAAALARADKALYKAKADGRDRVVVSE</sequence>
<reference evidence="4 5" key="1">
    <citation type="submission" date="2024-06" db="EMBL/GenBank/DDBJ databases">
        <title>Genomic Encyclopedia of Type Strains, Phase IV (KMG-IV): sequencing the most valuable type-strain genomes for metagenomic binning, comparative biology and taxonomic classification.</title>
        <authorList>
            <person name="Goeker M."/>
        </authorList>
    </citation>
    <scope>NUCLEOTIDE SEQUENCE [LARGE SCALE GENOMIC DNA]</scope>
    <source>
        <strain evidence="4 5">DSM 29780</strain>
    </source>
</reference>
<proteinExistence type="predicted"/>
<dbReference type="InterPro" id="IPR043128">
    <property type="entry name" value="Rev_trsase/Diguanyl_cyclase"/>
</dbReference>
<dbReference type="InterPro" id="IPR000160">
    <property type="entry name" value="GGDEF_dom"/>
</dbReference>
<dbReference type="InterPro" id="IPR029016">
    <property type="entry name" value="GAF-like_dom_sf"/>
</dbReference>
<dbReference type="PANTHER" id="PTHR45138:SF9">
    <property type="entry name" value="DIGUANYLATE CYCLASE DGCM-RELATED"/>
    <property type="match status" value="1"/>
</dbReference>
<dbReference type="Pfam" id="PF01590">
    <property type="entry name" value="GAF"/>
    <property type="match status" value="1"/>
</dbReference>
<name>A0ABV2IVL4_9HYPH</name>
<dbReference type="Pfam" id="PF00990">
    <property type="entry name" value="GGDEF"/>
    <property type="match status" value="1"/>
</dbReference>
<evidence type="ECO:0000259" key="3">
    <source>
        <dbReference type="PROSITE" id="PS50887"/>
    </source>
</evidence>
<dbReference type="SMART" id="SM00267">
    <property type="entry name" value="GGDEF"/>
    <property type="match status" value="1"/>
</dbReference>
<evidence type="ECO:0000313" key="5">
    <source>
        <dbReference type="Proteomes" id="UP001549047"/>
    </source>
</evidence>
<gene>
    <name evidence="4" type="ORF">ABID16_000466</name>
</gene>
<organism evidence="4 5">
    <name type="scientific">Rhizobium aquaticum</name>
    <dbReference type="NCBI Taxonomy" id="1549636"/>
    <lineage>
        <taxon>Bacteria</taxon>
        <taxon>Pseudomonadati</taxon>
        <taxon>Pseudomonadota</taxon>
        <taxon>Alphaproteobacteria</taxon>
        <taxon>Hyphomicrobiales</taxon>
        <taxon>Rhizobiaceae</taxon>
        <taxon>Rhizobium/Agrobacterium group</taxon>
        <taxon>Rhizobium</taxon>
    </lineage>
</organism>
<dbReference type="InterPro" id="IPR003018">
    <property type="entry name" value="GAF"/>
</dbReference>
<dbReference type="InterPro" id="IPR050469">
    <property type="entry name" value="Diguanylate_Cyclase"/>
</dbReference>
<dbReference type="InterPro" id="IPR029787">
    <property type="entry name" value="Nucleotide_cyclase"/>
</dbReference>
<dbReference type="SUPFAM" id="SSF55073">
    <property type="entry name" value="Nucleotide cyclase"/>
    <property type="match status" value="1"/>
</dbReference>
<dbReference type="CDD" id="cd01949">
    <property type="entry name" value="GGDEF"/>
    <property type="match status" value="1"/>
</dbReference>
<accession>A0ABV2IVL4</accession>
<dbReference type="NCBIfam" id="TIGR00254">
    <property type="entry name" value="GGDEF"/>
    <property type="match status" value="1"/>
</dbReference>
<evidence type="ECO:0000256" key="1">
    <source>
        <dbReference type="ARBA" id="ARBA00012528"/>
    </source>
</evidence>
<dbReference type="Gene3D" id="3.30.450.40">
    <property type="match status" value="1"/>
</dbReference>
<evidence type="ECO:0000256" key="2">
    <source>
        <dbReference type="ARBA" id="ARBA00034247"/>
    </source>
</evidence>
<protein>
    <recommendedName>
        <fullName evidence="1">diguanylate cyclase</fullName>
        <ecNumber evidence="1">2.7.7.65</ecNumber>
    </recommendedName>
</protein>
<dbReference type="Gene3D" id="3.30.70.270">
    <property type="match status" value="1"/>
</dbReference>
<comment type="catalytic activity">
    <reaction evidence="2">
        <text>2 GTP = 3',3'-c-di-GMP + 2 diphosphate</text>
        <dbReference type="Rhea" id="RHEA:24898"/>
        <dbReference type="ChEBI" id="CHEBI:33019"/>
        <dbReference type="ChEBI" id="CHEBI:37565"/>
        <dbReference type="ChEBI" id="CHEBI:58805"/>
        <dbReference type="EC" id="2.7.7.65"/>
    </reaction>
</comment>
<dbReference type="SMART" id="SM00065">
    <property type="entry name" value="GAF"/>
    <property type="match status" value="1"/>
</dbReference>
<dbReference type="Proteomes" id="UP001549047">
    <property type="component" value="Unassembled WGS sequence"/>
</dbReference>